<dbReference type="GO" id="GO:0046526">
    <property type="term" value="F:D-xylulose reductase activity"/>
    <property type="evidence" value="ECO:0007669"/>
    <property type="project" value="UniProtKB-EC"/>
</dbReference>
<dbReference type="GO" id="GO:0005524">
    <property type="term" value="F:ATP binding"/>
    <property type="evidence" value="ECO:0007669"/>
    <property type="project" value="InterPro"/>
</dbReference>
<comment type="cofactor">
    <cofactor evidence="1 16">
        <name>Zn(2+)</name>
        <dbReference type="ChEBI" id="CHEBI:29105"/>
    </cofactor>
</comment>
<evidence type="ECO:0000256" key="7">
    <source>
        <dbReference type="ARBA" id="ARBA00023027"/>
    </source>
</evidence>
<dbReference type="FunFam" id="3.40.50.720:FF:000068">
    <property type="entry name" value="Sorbitol dehydrogenase"/>
    <property type="match status" value="1"/>
</dbReference>
<dbReference type="InterPro" id="IPR002328">
    <property type="entry name" value="ADH_Zn_CS"/>
</dbReference>
<protein>
    <recommendedName>
        <fullName evidence="14">L-arabinitol 4-dehydrogenase</fullName>
        <ecNumber evidence="13">1.1.1.12</ecNumber>
        <ecNumber evidence="10">1.1.1.9</ecNumber>
    </recommendedName>
    <alternativeName>
        <fullName evidence="11">Xylitol dehydrogenase A</fullName>
    </alternativeName>
</protein>
<dbReference type="InterPro" id="IPR013149">
    <property type="entry name" value="ADH-like_C"/>
</dbReference>
<organism evidence="18 19">
    <name type="scientific">Xylaria flabelliformis</name>
    <dbReference type="NCBI Taxonomy" id="2512241"/>
    <lineage>
        <taxon>Eukaryota</taxon>
        <taxon>Fungi</taxon>
        <taxon>Dikarya</taxon>
        <taxon>Ascomycota</taxon>
        <taxon>Pezizomycotina</taxon>
        <taxon>Sordariomycetes</taxon>
        <taxon>Xylariomycetidae</taxon>
        <taxon>Xylariales</taxon>
        <taxon>Xylariaceae</taxon>
        <taxon>Xylaria</taxon>
    </lineage>
</organism>
<dbReference type="InterPro" id="IPR013154">
    <property type="entry name" value="ADH-like_N"/>
</dbReference>
<dbReference type="InterPro" id="IPR011032">
    <property type="entry name" value="GroES-like_sf"/>
</dbReference>
<dbReference type="SUPFAM" id="SSF56112">
    <property type="entry name" value="Protein kinase-like (PK-like)"/>
    <property type="match status" value="1"/>
</dbReference>
<evidence type="ECO:0000256" key="16">
    <source>
        <dbReference type="RuleBase" id="RU361277"/>
    </source>
</evidence>
<evidence type="ECO:0000256" key="1">
    <source>
        <dbReference type="ARBA" id="ARBA00001947"/>
    </source>
</evidence>
<keyword evidence="6" id="KW-0560">Oxidoreductase</keyword>
<dbReference type="InterPro" id="IPR011009">
    <property type="entry name" value="Kinase-like_dom_sf"/>
</dbReference>
<evidence type="ECO:0000256" key="14">
    <source>
        <dbReference type="ARBA" id="ARBA00039783"/>
    </source>
</evidence>
<dbReference type="Gene3D" id="3.90.180.10">
    <property type="entry name" value="Medium-chain alcohol dehydrogenases, catalytic domain"/>
    <property type="match status" value="1"/>
</dbReference>
<dbReference type="OrthoDB" id="3941538at2759"/>
<evidence type="ECO:0000256" key="5">
    <source>
        <dbReference type="ARBA" id="ARBA00022935"/>
    </source>
</evidence>
<dbReference type="PROSITE" id="PS00059">
    <property type="entry name" value="ADH_ZINC"/>
    <property type="match status" value="1"/>
</dbReference>
<dbReference type="EC" id="1.1.1.12" evidence="13"/>
<evidence type="ECO:0000256" key="15">
    <source>
        <dbReference type="ARBA" id="ARBA00049317"/>
    </source>
</evidence>
<dbReference type="GO" id="GO:0003939">
    <property type="term" value="F:L-iditol 2-dehydrogenase (NAD+) activity"/>
    <property type="evidence" value="ECO:0007669"/>
    <property type="project" value="TreeGrafter"/>
</dbReference>
<dbReference type="PROSITE" id="PS50011">
    <property type="entry name" value="PROTEIN_KINASE_DOM"/>
    <property type="match status" value="1"/>
</dbReference>
<dbReference type="Pfam" id="PF00069">
    <property type="entry name" value="Pkinase"/>
    <property type="match status" value="1"/>
</dbReference>
<dbReference type="GO" id="GO:0050019">
    <property type="term" value="F:L-arabinitol 4-dehydrogenase activity"/>
    <property type="evidence" value="ECO:0007669"/>
    <property type="project" value="UniProtKB-EC"/>
</dbReference>
<dbReference type="InterPro" id="IPR020843">
    <property type="entry name" value="ER"/>
</dbReference>
<keyword evidence="5" id="KW-0054">Arabinose catabolism</keyword>
<dbReference type="SUPFAM" id="SSF51735">
    <property type="entry name" value="NAD(P)-binding Rossmann-fold domains"/>
    <property type="match status" value="1"/>
</dbReference>
<dbReference type="InterPro" id="IPR045306">
    <property type="entry name" value="SDH-like"/>
</dbReference>
<dbReference type="Pfam" id="PF08240">
    <property type="entry name" value="ADH_N"/>
    <property type="match status" value="1"/>
</dbReference>
<comment type="caution">
    <text evidence="18">The sequence shown here is derived from an EMBL/GenBank/DDBJ whole genome shotgun (WGS) entry which is preliminary data.</text>
</comment>
<dbReference type="InterPro" id="IPR036291">
    <property type="entry name" value="NAD(P)-bd_dom_sf"/>
</dbReference>
<keyword evidence="19" id="KW-1185">Reference proteome</keyword>
<evidence type="ECO:0000256" key="4">
    <source>
        <dbReference type="ARBA" id="ARBA00022833"/>
    </source>
</evidence>
<evidence type="ECO:0000256" key="6">
    <source>
        <dbReference type="ARBA" id="ARBA00023002"/>
    </source>
</evidence>
<proteinExistence type="inferred from homology"/>
<reference evidence="19" key="1">
    <citation type="submission" date="2019-06" db="EMBL/GenBank/DDBJ databases">
        <title>Draft genome sequence of the griseofulvin-producing fungus Xylaria cubensis strain G536.</title>
        <authorList>
            <person name="Mead M.E."/>
            <person name="Raja H.A."/>
            <person name="Steenwyk J.L."/>
            <person name="Knowles S.L."/>
            <person name="Oberlies N.H."/>
            <person name="Rokas A."/>
        </authorList>
    </citation>
    <scope>NUCLEOTIDE SEQUENCE [LARGE SCALE GENOMIC DNA]</scope>
    <source>
        <strain evidence="19">G536</strain>
    </source>
</reference>
<dbReference type="Pfam" id="PF00107">
    <property type="entry name" value="ADH_zinc_N"/>
    <property type="match status" value="1"/>
</dbReference>
<keyword evidence="3 16" id="KW-0479">Metal-binding</keyword>
<comment type="pathway">
    <text evidence="12">Carbohydrate degradation; L-arabinose degradation via L-arabinitol; D-xylulose 5-phosphate from L-arabinose (fungal route): step 2/5.</text>
</comment>
<evidence type="ECO:0000256" key="3">
    <source>
        <dbReference type="ARBA" id="ARBA00022723"/>
    </source>
</evidence>
<comment type="catalytic activity">
    <reaction evidence="15">
        <text>L-arabinitol + NAD(+) = L-xylulose + NADH + H(+)</text>
        <dbReference type="Rhea" id="RHEA:16381"/>
        <dbReference type="ChEBI" id="CHEBI:15378"/>
        <dbReference type="ChEBI" id="CHEBI:17399"/>
        <dbReference type="ChEBI" id="CHEBI:18403"/>
        <dbReference type="ChEBI" id="CHEBI:57540"/>
        <dbReference type="ChEBI" id="CHEBI:57945"/>
        <dbReference type="EC" id="1.1.1.12"/>
    </reaction>
</comment>
<evidence type="ECO:0000313" key="18">
    <source>
        <dbReference type="EMBL" id="TRX89321.1"/>
    </source>
</evidence>
<evidence type="ECO:0000256" key="10">
    <source>
        <dbReference type="ARBA" id="ARBA00026119"/>
    </source>
</evidence>
<dbReference type="SUPFAM" id="SSF50129">
    <property type="entry name" value="GroES-like"/>
    <property type="match status" value="1"/>
</dbReference>
<evidence type="ECO:0000256" key="8">
    <source>
        <dbReference type="ARBA" id="ARBA00024843"/>
    </source>
</evidence>
<sequence length="694" mass="75724">MTRRGESGKIYSFIRPLGKHASSRSTVWLVEEAGTSHNEFIAKGPSVEDDKALGWPAFQHELKMQRLFSEDKMIRPIVDFIPSEATNEPMMVLKPFEQTLWDARNARPMTTSEIKWIMEGVLLGIQTIHQRGLVHTDIKMENVGITGFDNDKPNENIREIIVRIADCGSISEPGRREISSLTYRSPEVYFGKPWDQSTDIWSWGIILAQLLLAQVDFKSPGFYDAISTGSLEDKAQVARKAMATDFDLCSIPLYTEEDSVSLLPRERPGPDDIYGWAVDMSEKGISGEDLQFLVDVLNPRPGSSIVHKSERGELEHIQSGVINVNNLRPVVLLTMQNPSVLLNGPHSASIEDRPIPTLGGTTDIIVRIAYVGVCGSDADTRPKVHFWHNGGHLSRAHDPLVMGHEAAGTVHAVGPDVTHLAPGDRVALEPGIPCRKCKDCKAGSYNICRKMVFAASPPYPGTLTKFYASSADFCYKIPDSVSLQEAVLIEPLAVGVHGVKLAGVHFGHKVVVFGAGTVGLFCAAVAKHFGAALVLSVDILENKLAFAKTVIGTDIGRTDMPDSSLTPEQNARRFVEIHGLGDGADIVIDASGAEASINTGIHMLRSGGVYVQVGMGRRHVQFPISEICDREIVVKGSFRYGAGDYETALSLVAKGLISLKPFITNVFPFEEATNAWEATARGEGIKNIIEAPRD</sequence>
<name>A0A553HMZ0_9PEZI</name>
<feature type="domain" description="Protein kinase" evidence="17">
    <location>
        <begin position="1"/>
        <end position="319"/>
    </location>
</feature>
<dbReference type="GO" id="GO:0004672">
    <property type="term" value="F:protein kinase activity"/>
    <property type="evidence" value="ECO:0007669"/>
    <property type="project" value="InterPro"/>
</dbReference>
<dbReference type="GO" id="GO:0008270">
    <property type="term" value="F:zinc ion binding"/>
    <property type="evidence" value="ECO:0007669"/>
    <property type="project" value="InterPro"/>
</dbReference>
<dbReference type="STRING" id="2512241.A0A553HMZ0"/>
<evidence type="ECO:0000256" key="13">
    <source>
        <dbReference type="ARBA" id="ARBA00038954"/>
    </source>
</evidence>
<keyword evidence="5" id="KW-0119">Carbohydrate metabolism</keyword>
<dbReference type="CDD" id="cd05285">
    <property type="entry name" value="sorbitol_DH"/>
    <property type="match status" value="1"/>
</dbReference>
<dbReference type="Gene3D" id="1.10.510.10">
    <property type="entry name" value="Transferase(Phosphotransferase) domain 1"/>
    <property type="match status" value="1"/>
</dbReference>
<dbReference type="GO" id="GO:0006062">
    <property type="term" value="P:sorbitol catabolic process"/>
    <property type="evidence" value="ECO:0007669"/>
    <property type="project" value="TreeGrafter"/>
</dbReference>
<evidence type="ECO:0000256" key="11">
    <source>
        <dbReference type="ARBA" id="ARBA00030139"/>
    </source>
</evidence>
<dbReference type="EMBL" id="VFLP01000069">
    <property type="protein sequence ID" value="TRX89321.1"/>
    <property type="molecule type" value="Genomic_DNA"/>
</dbReference>
<keyword evidence="4 16" id="KW-0862">Zinc</keyword>
<dbReference type="GO" id="GO:0019568">
    <property type="term" value="P:arabinose catabolic process"/>
    <property type="evidence" value="ECO:0007669"/>
    <property type="project" value="UniProtKB-KW"/>
</dbReference>
<evidence type="ECO:0000259" key="17">
    <source>
        <dbReference type="PROSITE" id="PS50011"/>
    </source>
</evidence>
<dbReference type="SMART" id="SM00829">
    <property type="entry name" value="PKS_ER"/>
    <property type="match status" value="1"/>
</dbReference>
<dbReference type="PANTHER" id="PTHR43161:SF9">
    <property type="entry name" value="SORBITOL DEHYDROGENASE"/>
    <property type="match status" value="1"/>
</dbReference>
<dbReference type="SMART" id="SM00220">
    <property type="entry name" value="S_TKc"/>
    <property type="match status" value="1"/>
</dbReference>
<dbReference type="EC" id="1.1.1.9" evidence="10"/>
<comment type="similarity">
    <text evidence="2 16">Belongs to the zinc-containing alcohol dehydrogenase family.</text>
</comment>
<dbReference type="PANTHER" id="PTHR43161">
    <property type="entry name" value="SORBITOL DEHYDROGENASE"/>
    <property type="match status" value="1"/>
</dbReference>
<comment type="pathway">
    <text evidence="9">Carbohydrate degradation; L-arabinose degradation via L-arabinitol; D-xylulose 5-phosphate from L-arabinose (fungal route): step 4/5.</text>
</comment>
<evidence type="ECO:0000256" key="9">
    <source>
        <dbReference type="ARBA" id="ARBA00025713"/>
    </source>
</evidence>
<dbReference type="Gene3D" id="3.30.200.20">
    <property type="entry name" value="Phosphorylase Kinase, domain 1"/>
    <property type="match status" value="1"/>
</dbReference>
<evidence type="ECO:0000313" key="19">
    <source>
        <dbReference type="Proteomes" id="UP000319160"/>
    </source>
</evidence>
<dbReference type="Gene3D" id="3.40.50.720">
    <property type="entry name" value="NAD(P)-binding Rossmann-like Domain"/>
    <property type="match status" value="1"/>
</dbReference>
<evidence type="ECO:0000256" key="12">
    <source>
        <dbReference type="ARBA" id="ARBA00037881"/>
    </source>
</evidence>
<dbReference type="Proteomes" id="UP000319160">
    <property type="component" value="Unassembled WGS sequence"/>
</dbReference>
<comment type="function">
    <text evidence="8">Xylitol dehydrogenase which catalyzes the conversion of xylitol to D-xylulose. Xylose is a major component of hemicelluloses such as xylan. Most fungi utilize D-xylose via three enzymatic reactions, xylose reductase (XR), xylitol dehydrogenase (XDH), and xylulokinase, to form xylulose 5-phosphate, which enters pentose phosphate pathway.</text>
</comment>
<gene>
    <name evidence="18" type="ORF">FHL15_009758</name>
</gene>
<evidence type="ECO:0000256" key="2">
    <source>
        <dbReference type="ARBA" id="ARBA00008072"/>
    </source>
</evidence>
<keyword evidence="7" id="KW-0520">NAD</keyword>
<accession>A0A553HMZ0</accession>
<dbReference type="AlphaFoldDB" id="A0A553HMZ0"/>
<dbReference type="InterPro" id="IPR000719">
    <property type="entry name" value="Prot_kinase_dom"/>
</dbReference>